<name>A0ABS5LDJ8_9BACI</name>
<feature type="compositionally biased region" description="Polar residues" evidence="1">
    <location>
        <begin position="32"/>
        <end position="51"/>
    </location>
</feature>
<keyword evidence="3" id="KW-1185">Reference proteome</keyword>
<evidence type="ECO:0008006" key="4">
    <source>
        <dbReference type="Google" id="ProtNLM"/>
    </source>
</evidence>
<evidence type="ECO:0000256" key="1">
    <source>
        <dbReference type="SAM" id="MobiDB-lite"/>
    </source>
</evidence>
<dbReference type="EMBL" id="JAGVRK010000001">
    <property type="protein sequence ID" value="MBS2968821.1"/>
    <property type="molecule type" value="Genomic_DNA"/>
</dbReference>
<evidence type="ECO:0000313" key="2">
    <source>
        <dbReference type="EMBL" id="MBS2968821.1"/>
    </source>
</evidence>
<gene>
    <name evidence="2" type="ORF">J9317_08630</name>
</gene>
<accession>A0ABS5LDJ8</accession>
<proteinExistence type="predicted"/>
<dbReference type="Proteomes" id="UP000682403">
    <property type="component" value="Unassembled WGS sequence"/>
</dbReference>
<organism evidence="2 3">
    <name type="scientific">Metabacillus flavus</name>
    <dbReference type="NCBI Taxonomy" id="2823519"/>
    <lineage>
        <taxon>Bacteria</taxon>
        <taxon>Bacillati</taxon>
        <taxon>Bacillota</taxon>
        <taxon>Bacilli</taxon>
        <taxon>Bacillales</taxon>
        <taxon>Bacillaceae</taxon>
        <taxon>Metabacillus</taxon>
    </lineage>
</organism>
<dbReference type="RefSeq" id="WP_211557905.1">
    <property type="nucleotide sequence ID" value="NZ_JAGVRK010000001.1"/>
</dbReference>
<protein>
    <recommendedName>
        <fullName evidence="4">Collagen-like protein</fullName>
    </recommendedName>
</protein>
<feature type="region of interest" description="Disordered" evidence="1">
    <location>
        <begin position="32"/>
        <end position="57"/>
    </location>
</feature>
<sequence>MINFNDSNISITVLLLLANLLPLLNQGITGNTNESSIGSCGTPAQTGNNGPAGTAGIPPEVIGSFEKIITTLINEERQKQKNLYELLKKMNSDTDETI</sequence>
<reference evidence="2 3" key="1">
    <citation type="submission" date="2021-04" db="EMBL/GenBank/DDBJ databases">
        <title>Metabacillus sp. strain KIGAM252 whole genome sequence.</title>
        <authorList>
            <person name="Seo M.-J."/>
            <person name="Cho E.-S."/>
            <person name="Hwang C.Y."/>
            <person name="Yoon D.J."/>
        </authorList>
    </citation>
    <scope>NUCLEOTIDE SEQUENCE [LARGE SCALE GENOMIC DNA]</scope>
    <source>
        <strain evidence="2 3">KIGAM252</strain>
    </source>
</reference>
<comment type="caution">
    <text evidence="2">The sequence shown here is derived from an EMBL/GenBank/DDBJ whole genome shotgun (WGS) entry which is preliminary data.</text>
</comment>
<evidence type="ECO:0000313" key="3">
    <source>
        <dbReference type="Proteomes" id="UP000682403"/>
    </source>
</evidence>